<keyword evidence="3" id="KW-0677">Repeat</keyword>
<reference evidence="7" key="1">
    <citation type="journal article" date="2010" name="Environ. Microbiol.">
        <title>The genome of Syntrophomonas wolfei: new insights into syntrophic metabolism and biohydrogen production.</title>
        <authorList>
            <person name="Sieber J.R."/>
            <person name="Sims D.R."/>
            <person name="Han C."/>
            <person name="Kim E."/>
            <person name="Lykidis A."/>
            <person name="Lapidus A.L."/>
            <person name="McDonnald E."/>
            <person name="Rohlin L."/>
            <person name="Culley D.E."/>
            <person name="Gunsalus R."/>
            <person name="McInerney M.J."/>
        </authorList>
    </citation>
    <scope>NUCLEOTIDE SEQUENCE [LARGE SCALE GENOMIC DNA]</scope>
    <source>
        <strain evidence="7">DSM 2245B / Goettingen</strain>
    </source>
</reference>
<dbReference type="PANTHER" id="PTHR45661:SF3">
    <property type="entry name" value="IG-LIKE DOMAIN-CONTAINING PROTEIN"/>
    <property type="match status" value="1"/>
</dbReference>
<evidence type="ECO:0000256" key="2">
    <source>
        <dbReference type="ARBA" id="ARBA00022729"/>
    </source>
</evidence>
<dbReference type="InterPro" id="IPR026906">
    <property type="entry name" value="LRR_5"/>
</dbReference>
<dbReference type="InterPro" id="IPR032812">
    <property type="entry name" value="SbsA_Ig"/>
</dbReference>
<dbReference type="Gene3D" id="2.60.40.1080">
    <property type="match status" value="1"/>
</dbReference>
<dbReference type="Pfam" id="PF12799">
    <property type="entry name" value="LRR_4"/>
    <property type="match status" value="2"/>
</dbReference>
<dbReference type="PROSITE" id="PS51450">
    <property type="entry name" value="LRR"/>
    <property type="match status" value="6"/>
</dbReference>
<dbReference type="SUPFAM" id="SSF52058">
    <property type="entry name" value="L domain-like"/>
    <property type="match status" value="2"/>
</dbReference>
<feature type="domain" description="SbsA Ig-like" evidence="5">
    <location>
        <begin position="707"/>
        <end position="796"/>
    </location>
</feature>
<dbReference type="SMART" id="SM00369">
    <property type="entry name" value="LRR_TYP"/>
    <property type="match status" value="6"/>
</dbReference>
<dbReference type="RefSeq" id="WP_011640785.1">
    <property type="nucleotide sequence ID" value="NC_008346.1"/>
</dbReference>
<gene>
    <name evidence="6" type="ordered locus">Swol_1379</name>
</gene>
<dbReference type="InterPro" id="IPR053139">
    <property type="entry name" value="Surface_bspA-like"/>
</dbReference>
<evidence type="ECO:0000256" key="1">
    <source>
        <dbReference type="ARBA" id="ARBA00022614"/>
    </source>
</evidence>
<dbReference type="KEGG" id="swo:Swol_1379"/>
<dbReference type="InterPro" id="IPR003591">
    <property type="entry name" value="Leu-rich_rpt_typical-subtyp"/>
</dbReference>
<dbReference type="HOGENOM" id="CLU_290681_0_0_9"/>
<evidence type="ECO:0000313" key="6">
    <source>
        <dbReference type="EMBL" id="ABI68686.1"/>
    </source>
</evidence>
<dbReference type="Pfam" id="PF13205">
    <property type="entry name" value="Big_5"/>
    <property type="match status" value="1"/>
</dbReference>
<evidence type="ECO:0000256" key="4">
    <source>
        <dbReference type="SAM" id="SignalP"/>
    </source>
</evidence>
<dbReference type="InterPro" id="IPR032675">
    <property type="entry name" value="LRR_dom_sf"/>
</dbReference>
<dbReference type="Pfam" id="PF13306">
    <property type="entry name" value="LRR_5"/>
    <property type="match status" value="2"/>
</dbReference>
<evidence type="ECO:0000259" key="5">
    <source>
        <dbReference type="Pfam" id="PF13205"/>
    </source>
</evidence>
<protein>
    <submittedName>
        <fullName evidence="6">Leucine-rich repeat (LRR) protein-like protein</fullName>
    </submittedName>
</protein>
<dbReference type="EMBL" id="CP000448">
    <property type="protein sequence ID" value="ABI68686.1"/>
    <property type="molecule type" value="Genomic_DNA"/>
</dbReference>
<dbReference type="AlphaFoldDB" id="Q0AX68"/>
<evidence type="ECO:0000313" key="7">
    <source>
        <dbReference type="Proteomes" id="UP000001968"/>
    </source>
</evidence>
<keyword evidence="2 4" id="KW-0732">Signal</keyword>
<proteinExistence type="predicted"/>
<dbReference type="SUPFAM" id="SSF49373">
    <property type="entry name" value="Invasin/intimin cell-adhesion fragments"/>
    <property type="match status" value="1"/>
</dbReference>
<feature type="signal peptide" evidence="4">
    <location>
        <begin position="1"/>
        <end position="29"/>
    </location>
</feature>
<dbReference type="Proteomes" id="UP000001968">
    <property type="component" value="Chromosome"/>
</dbReference>
<dbReference type="SMART" id="SM00365">
    <property type="entry name" value="LRR_SD22"/>
    <property type="match status" value="7"/>
</dbReference>
<sequence>MLILKNCKKTIFSTLIIVILLCCSSQAGAAQEEDYSYTVTDGKATITNYSGSGGDVTIPSTLGGATVTNIGQYAFQCCYSLTSVTIPQGVTSIGQNAFERCSNLTSITIPQSVTSIGRTAFLLCSGLTSITIPQGVTSIEQTAFSLCSGLKSITIPKSVMSIGDGAFFGCRCLNSINVDINNSEYTSLDGVLFNKAKTILVACPGARSSINIPPEVTSIGYGAFSYCSGLTSINIPQGVISIGPYAFYSCRGLKSITIPPNVNTISDSAFSYCTELTDIDLPQRVTSIGQYAFESCSALTSITIPPEITSIGRQAFRVCTGLTSITIPQRVTSIGEGAFYWCTALTSMTFESATTEIYDSPDTIPAGTKIIGFDPSKAKDYATKYNRTFQINSVITFTDPNLEAVVREEINKPEGPIIETDVESIYELSIFSRGITSLEGIQNLKNLKGLYAWDNLITDISPLQELTQLQWLDLDEVKLKDFSPLQYLVNLEELSLAFNDITTQLDGILGNLSKLLSLNLKNNKLGETAVTADNIRHLYVVNDPNNLINELGKLGNLTELNISNNKITSIEGLQSLKQLSSLEISNNQINDLTPLQDLSVLQSLNISGNMVSDINPLQTLNNISELDLSSNQITDLRPLSNLTKLSSINLSNNRINNIEALSSLNTVSTIYLAGNQIADYSVVESLPNVEQFTSDAATLNTTGWYTQTGVASDKTWQVKFNAPLKIDTVNDDFVFVKDQEGKRCPVEVGMGSDNCTISVKAPAAGYLPGQSYFLYISNKVQSQSGKNLNSPLKMQFIITGNNTANQSLEAAHKMQGALDNIFLIKDMVSFCYGLNSLVDRIEDDVAYLKQLPEDHFIAEEMDKAYSYADWRHNAQPIWGTDSILSTYNDLFGKTNRLVDASKFLQDLNALIKDISIAVYTKDCSWWITQPLRPINEVGAVLAFIVDWNKIKDGKVVLGNDLKIGGNNVFKVGENDNRLSLTMLHKAKWEWKYLLGTPRQVIPVAQSEQARWFSADPTVATVYKGIITGHKPGKTTISVRYYNKKATWEITVK</sequence>
<keyword evidence="1" id="KW-0433">Leucine-rich repeat</keyword>
<evidence type="ECO:0000256" key="3">
    <source>
        <dbReference type="ARBA" id="ARBA00022737"/>
    </source>
</evidence>
<dbReference type="InterPro" id="IPR008964">
    <property type="entry name" value="Invasin/intimin_cell_adhesion"/>
</dbReference>
<dbReference type="InterPro" id="IPR001611">
    <property type="entry name" value="Leu-rich_rpt"/>
</dbReference>
<name>Q0AX68_SYNWW</name>
<feature type="chain" id="PRO_5004168536" evidence="4">
    <location>
        <begin position="30"/>
        <end position="1052"/>
    </location>
</feature>
<dbReference type="eggNOG" id="COG4886">
    <property type="taxonomic scope" value="Bacteria"/>
</dbReference>
<accession>Q0AX68</accession>
<keyword evidence="7" id="KW-1185">Reference proteome</keyword>
<dbReference type="PANTHER" id="PTHR45661">
    <property type="entry name" value="SURFACE ANTIGEN"/>
    <property type="match status" value="1"/>
</dbReference>
<dbReference type="InterPro" id="IPR025875">
    <property type="entry name" value="Leu-rich_rpt_4"/>
</dbReference>
<organism evidence="6 7">
    <name type="scientific">Syntrophomonas wolfei subsp. wolfei (strain DSM 2245B / Goettingen)</name>
    <dbReference type="NCBI Taxonomy" id="335541"/>
    <lineage>
        <taxon>Bacteria</taxon>
        <taxon>Bacillati</taxon>
        <taxon>Bacillota</taxon>
        <taxon>Clostridia</taxon>
        <taxon>Eubacteriales</taxon>
        <taxon>Syntrophomonadaceae</taxon>
        <taxon>Syntrophomonas</taxon>
    </lineage>
</organism>
<dbReference type="Gene3D" id="3.80.10.10">
    <property type="entry name" value="Ribonuclease Inhibitor"/>
    <property type="match status" value="3"/>
</dbReference>